<accession>A0A5C5VBG9</accession>
<sequence length="383" mass="42467">MPASLKGRNHQLPEALRELILGGRVFPLGKFRAFAASKKCYEGLSIHSDRLTALKYGRREQRRLLKCGLDYLQQHKPAILDEAFGHGTAELPLDVLADRYIEPWQESASRQLPADDGSRYKPTDGPEALPFGAIPGPMIFPDKLGPLNPHSRSDVAALARCVAAHWGLMAFEGRSRLSYDQAFDAGIDLWGVSFEELQEIFRREAIASPGSHWLWRDSSDPQKTYSSFYMPISEEGFHALAAGELDPADVVEVAVRGKSQWVFVGAHFGDKWREPAFRVKAVGLSLLHLASVAESVNDHSLHLVTHVYGGEITERALAWGFKKTGSVTPLQEHDAVTMTMSPRFRENDWKSFAARGTVQMAQGVQGFWGSWTNAVARCLGRAA</sequence>
<dbReference type="RefSeq" id="WP_146561154.1">
    <property type="nucleotide sequence ID" value="NZ_SIHJ01000001.1"/>
</dbReference>
<dbReference type="EMBL" id="SIHJ01000001">
    <property type="protein sequence ID" value="TWT35179.1"/>
    <property type="molecule type" value="Genomic_DNA"/>
</dbReference>
<organism evidence="1 2">
    <name type="scientific">Posidoniimonas corsicana</name>
    <dbReference type="NCBI Taxonomy" id="1938618"/>
    <lineage>
        <taxon>Bacteria</taxon>
        <taxon>Pseudomonadati</taxon>
        <taxon>Planctomycetota</taxon>
        <taxon>Planctomycetia</taxon>
        <taxon>Pirellulales</taxon>
        <taxon>Lacipirellulaceae</taxon>
        <taxon>Posidoniimonas</taxon>
    </lineage>
</organism>
<evidence type="ECO:0000313" key="1">
    <source>
        <dbReference type="EMBL" id="TWT35179.1"/>
    </source>
</evidence>
<dbReference type="AlphaFoldDB" id="A0A5C5VBG9"/>
<keyword evidence="2" id="KW-1185">Reference proteome</keyword>
<name>A0A5C5VBG9_9BACT</name>
<reference evidence="1 2" key="1">
    <citation type="submission" date="2019-02" db="EMBL/GenBank/DDBJ databases">
        <title>Deep-cultivation of Planctomycetes and their phenomic and genomic characterization uncovers novel biology.</title>
        <authorList>
            <person name="Wiegand S."/>
            <person name="Jogler M."/>
            <person name="Boedeker C."/>
            <person name="Pinto D."/>
            <person name="Vollmers J."/>
            <person name="Rivas-Marin E."/>
            <person name="Kohn T."/>
            <person name="Peeters S.H."/>
            <person name="Heuer A."/>
            <person name="Rast P."/>
            <person name="Oberbeckmann S."/>
            <person name="Bunk B."/>
            <person name="Jeske O."/>
            <person name="Meyerdierks A."/>
            <person name="Storesund J.E."/>
            <person name="Kallscheuer N."/>
            <person name="Luecker S."/>
            <person name="Lage O.M."/>
            <person name="Pohl T."/>
            <person name="Merkel B.J."/>
            <person name="Hornburger P."/>
            <person name="Mueller R.-W."/>
            <person name="Bruemmer F."/>
            <person name="Labrenz M."/>
            <person name="Spormann A.M."/>
            <person name="Op Den Camp H."/>
            <person name="Overmann J."/>
            <person name="Amann R."/>
            <person name="Jetten M.S.M."/>
            <person name="Mascher T."/>
            <person name="Medema M.H."/>
            <person name="Devos D.P."/>
            <person name="Kaster A.-K."/>
            <person name="Ovreas L."/>
            <person name="Rohde M."/>
            <person name="Galperin M.Y."/>
            <person name="Jogler C."/>
        </authorList>
    </citation>
    <scope>NUCLEOTIDE SEQUENCE [LARGE SCALE GENOMIC DNA]</scope>
    <source>
        <strain evidence="1 2">KOR34</strain>
    </source>
</reference>
<evidence type="ECO:0000313" key="2">
    <source>
        <dbReference type="Proteomes" id="UP000316714"/>
    </source>
</evidence>
<proteinExistence type="predicted"/>
<comment type="caution">
    <text evidence="1">The sequence shown here is derived from an EMBL/GenBank/DDBJ whole genome shotgun (WGS) entry which is preliminary data.</text>
</comment>
<protein>
    <submittedName>
        <fullName evidence="1">Uncharacterized protein</fullName>
    </submittedName>
</protein>
<dbReference type="Proteomes" id="UP000316714">
    <property type="component" value="Unassembled WGS sequence"/>
</dbReference>
<gene>
    <name evidence="1" type="ORF">KOR34_00670</name>
</gene>